<dbReference type="EMBL" id="KN834188">
    <property type="protein sequence ID" value="KIK11573.1"/>
    <property type="molecule type" value="Genomic_DNA"/>
</dbReference>
<dbReference type="OrthoDB" id="3269403at2759"/>
<feature type="coiled-coil region" evidence="1">
    <location>
        <begin position="178"/>
        <end position="230"/>
    </location>
</feature>
<evidence type="ECO:0000256" key="2">
    <source>
        <dbReference type="SAM" id="MobiDB-lite"/>
    </source>
</evidence>
<keyword evidence="4" id="KW-1185">Reference proteome</keyword>
<organism evidence="3 4">
    <name type="scientific">Pisolithus microcarpus 441</name>
    <dbReference type="NCBI Taxonomy" id="765257"/>
    <lineage>
        <taxon>Eukaryota</taxon>
        <taxon>Fungi</taxon>
        <taxon>Dikarya</taxon>
        <taxon>Basidiomycota</taxon>
        <taxon>Agaricomycotina</taxon>
        <taxon>Agaricomycetes</taxon>
        <taxon>Agaricomycetidae</taxon>
        <taxon>Boletales</taxon>
        <taxon>Sclerodermatineae</taxon>
        <taxon>Pisolithaceae</taxon>
        <taxon>Pisolithus</taxon>
    </lineage>
</organism>
<reference evidence="4" key="2">
    <citation type="submission" date="2015-01" db="EMBL/GenBank/DDBJ databases">
        <title>Evolutionary Origins and Diversification of the Mycorrhizal Mutualists.</title>
        <authorList>
            <consortium name="DOE Joint Genome Institute"/>
            <consortium name="Mycorrhizal Genomics Consortium"/>
            <person name="Kohler A."/>
            <person name="Kuo A."/>
            <person name="Nagy L.G."/>
            <person name="Floudas D."/>
            <person name="Copeland A."/>
            <person name="Barry K.W."/>
            <person name="Cichocki N."/>
            <person name="Veneault-Fourrey C."/>
            <person name="LaButti K."/>
            <person name="Lindquist E.A."/>
            <person name="Lipzen A."/>
            <person name="Lundell T."/>
            <person name="Morin E."/>
            <person name="Murat C."/>
            <person name="Riley R."/>
            <person name="Ohm R."/>
            <person name="Sun H."/>
            <person name="Tunlid A."/>
            <person name="Henrissat B."/>
            <person name="Grigoriev I.V."/>
            <person name="Hibbett D.S."/>
            <person name="Martin F."/>
        </authorList>
    </citation>
    <scope>NUCLEOTIDE SEQUENCE [LARGE SCALE GENOMIC DNA]</scope>
    <source>
        <strain evidence="4">441</strain>
    </source>
</reference>
<dbReference type="AlphaFoldDB" id="A0A0C9YUP8"/>
<evidence type="ECO:0000313" key="4">
    <source>
        <dbReference type="Proteomes" id="UP000054018"/>
    </source>
</evidence>
<feature type="compositionally biased region" description="Polar residues" evidence="2">
    <location>
        <begin position="35"/>
        <end position="59"/>
    </location>
</feature>
<feature type="compositionally biased region" description="Low complexity" evidence="2">
    <location>
        <begin position="312"/>
        <end position="323"/>
    </location>
</feature>
<name>A0A0C9YUP8_9AGAM</name>
<dbReference type="Proteomes" id="UP000054018">
    <property type="component" value="Unassembled WGS sequence"/>
</dbReference>
<reference evidence="3 4" key="1">
    <citation type="submission" date="2014-04" db="EMBL/GenBank/DDBJ databases">
        <authorList>
            <consortium name="DOE Joint Genome Institute"/>
            <person name="Kuo A."/>
            <person name="Kohler A."/>
            <person name="Costa M.D."/>
            <person name="Nagy L.G."/>
            <person name="Floudas D."/>
            <person name="Copeland A."/>
            <person name="Barry K.W."/>
            <person name="Cichocki N."/>
            <person name="Veneault-Fourrey C."/>
            <person name="LaButti K."/>
            <person name="Lindquist E.A."/>
            <person name="Lipzen A."/>
            <person name="Lundell T."/>
            <person name="Morin E."/>
            <person name="Murat C."/>
            <person name="Sun H."/>
            <person name="Tunlid A."/>
            <person name="Henrissat B."/>
            <person name="Grigoriev I.V."/>
            <person name="Hibbett D.S."/>
            <person name="Martin F."/>
            <person name="Nordberg H.P."/>
            <person name="Cantor M.N."/>
            <person name="Hua S.X."/>
        </authorList>
    </citation>
    <scope>NUCLEOTIDE SEQUENCE [LARGE SCALE GENOMIC DNA]</scope>
    <source>
        <strain evidence="3 4">441</strain>
    </source>
</reference>
<feature type="region of interest" description="Disordered" evidence="2">
    <location>
        <begin position="31"/>
        <end position="128"/>
    </location>
</feature>
<keyword evidence="1" id="KW-0175">Coiled coil</keyword>
<dbReference type="STRING" id="765257.A0A0C9YUP8"/>
<feature type="region of interest" description="Disordered" evidence="2">
    <location>
        <begin position="285"/>
        <end position="333"/>
    </location>
</feature>
<protein>
    <submittedName>
        <fullName evidence="3">Uncharacterized protein</fullName>
    </submittedName>
</protein>
<feature type="region of interest" description="Disordered" evidence="2">
    <location>
        <begin position="351"/>
        <end position="379"/>
    </location>
</feature>
<gene>
    <name evidence="3" type="ORF">PISMIDRAFT_19407</name>
</gene>
<evidence type="ECO:0000313" key="3">
    <source>
        <dbReference type="EMBL" id="KIK11573.1"/>
    </source>
</evidence>
<dbReference type="HOGENOM" id="CLU_013426_1_0_1"/>
<sequence length="702" mass="79943">MFPGGLFNNPWHSWRSPNHLEDTQTIPEYDLFDNDMTSTPGPGNHSNGTTTPTQSQLDTLSPAAHAQPNAPASVAPSDPESEYDLNVWKLHAPSHHSTPEPEHLSTLNASTGKRAEPDTPMDLGTSTKSDVVPLLTSKCRYEEVDFSRSLRQGLYEKEEVIQKLRKRIREQGRQNDAVTSLQSLLNEQERELSGLREAFGQTQSGQEQTARQYEMQLNELRKQFESSMQSHIDQLQTTRMAEIETRVQEEVTRLSSTLQAEKERELANIEQRYAQLKKSEKHLDTEMGSPAGLRPTRPQPSAPSDTSAGLCPTRPQSSTPSTPNLDAIKRIRRSRGVSKRTRLIRVDIDSNPLDLAGHEEETGEKAAPGTQDDHPTPPPVSAMVEAITKSVETTLRTLLESRSDFSVGSILRSSRRTPQRRRQENHKLQIEKATEPSYHRDFILAEVRHLFKDKLGIAQDIDFITHAPADTANVHAYEYEDGPSPDMDNIAFDLARNYSSPWNTFLLNFLLHEFQLRCACETWPIRKEDDYVEEILQERYKQLRTLWRNAQPKLTTKGGKKVDRPHVAETKTVLERIVVMKSEAPDDDLRSWKWLQRLINTLGEHGMSSEESSVENGIENVLRVKKLEWRRNIDKELEIVDLQRVLDKDIFCSQGSKPLPRKRAPDNPISSRAPVVGLPMALYDDTWILQLTECQRERLETQ</sequence>
<proteinExistence type="predicted"/>
<accession>A0A0C9YUP8</accession>
<evidence type="ECO:0000256" key="1">
    <source>
        <dbReference type="SAM" id="Coils"/>
    </source>
</evidence>